<sequence length="72" mass="7535">MSRLRCATNEVLRASRGPPSSHATCSTASQLAMCVCDCTDRAVESDMTMGASSPPLTGLRSTLLLLAFCVSP</sequence>
<evidence type="ECO:0000313" key="1">
    <source>
        <dbReference type="EMBL" id="KAL0284322.1"/>
    </source>
</evidence>
<reference evidence="1" key="2">
    <citation type="journal article" date="2024" name="Plant">
        <title>Genomic evolution and insights into agronomic trait innovations of Sesamum species.</title>
        <authorList>
            <person name="Miao H."/>
            <person name="Wang L."/>
            <person name="Qu L."/>
            <person name="Liu H."/>
            <person name="Sun Y."/>
            <person name="Le M."/>
            <person name="Wang Q."/>
            <person name="Wei S."/>
            <person name="Zheng Y."/>
            <person name="Lin W."/>
            <person name="Duan Y."/>
            <person name="Cao H."/>
            <person name="Xiong S."/>
            <person name="Wang X."/>
            <person name="Wei L."/>
            <person name="Li C."/>
            <person name="Ma Q."/>
            <person name="Ju M."/>
            <person name="Zhao R."/>
            <person name="Li G."/>
            <person name="Mu C."/>
            <person name="Tian Q."/>
            <person name="Mei H."/>
            <person name="Zhang T."/>
            <person name="Gao T."/>
            <person name="Zhang H."/>
        </authorList>
    </citation>
    <scope>NUCLEOTIDE SEQUENCE</scope>
    <source>
        <strain evidence="1">G01</strain>
    </source>
</reference>
<protein>
    <submittedName>
        <fullName evidence="1">Uncharacterized protein</fullName>
    </submittedName>
</protein>
<accession>A0AAW2IPR6</accession>
<reference evidence="1" key="1">
    <citation type="submission" date="2020-06" db="EMBL/GenBank/DDBJ databases">
        <authorList>
            <person name="Li T."/>
            <person name="Hu X."/>
            <person name="Zhang T."/>
            <person name="Song X."/>
            <person name="Zhang H."/>
            <person name="Dai N."/>
            <person name="Sheng W."/>
            <person name="Hou X."/>
            <person name="Wei L."/>
        </authorList>
    </citation>
    <scope>NUCLEOTIDE SEQUENCE</scope>
    <source>
        <strain evidence="1">G01</strain>
        <tissue evidence="1">Leaf</tissue>
    </source>
</reference>
<dbReference type="EMBL" id="JACGWK010001660">
    <property type="protein sequence ID" value="KAL0284322.1"/>
    <property type="molecule type" value="Genomic_DNA"/>
</dbReference>
<organism evidence="1">
    <name type="scientific">Sesamum angustifolium</name>
    <dbReference type="NCBI Taxonomy" id="2727405"/>
    <lineage>
        <taxon>Eukaryota</taxon>
        <taxon>Viridiplantae</taxon>
        <taxon>Streptophyta</taxon>
        <taxon>Embryophyta</taxon>
        <taxon>Tracheophyta</taxon>
        <taxon>Spermatophyta</taxon>
        <taxon>Magnoliopsida</taxon>
        <taxon>eudicotyledons</taxon>
        <taxon>Gunneridae</taxon>
        <taxon>Pentapetalae</taxon>
        <taxon>asterids</taxon>
        <taxon>lamiids</taxon>
        <taxon>Lamiales</taxon>
        <taxon>Pedaliaceae</taxon>
        <taxon>Sesamum</taxon>
    </lineage>
</organism>
<comment type="caution">
    <text evidence="1">The sequence shown here is derived from an EMBL/GenBank/DDBJ whole genome shotgun (WGS) entry which is preliminary data.</text>
</comment>
<proteinExistence type="predicted"/>
<name>A0AAW2IPR6_9LAMI</name>
<dbReference type="AlphaFoldDB" id="A0AAW2IPR6"/>
<gene>
    <name evidence="1" type="ORF">Sangu_2831300</name>
</gene>